<sequence length="262" mass="29674">MSKFNWVLSTLLVTTLVSSLLTDSTQTTRAQTHLFGSGENVAQAQTKDNPPPTNPSAPEQGRPGGSRGSLRSSNPWTRILQPLAQDNQPAEDSKKGSSRGPCLLSPIALGNNKEMWSDRPLFVWTGRPIRVELYQVGSDKPLWSHNIQQNQNKVLYDKEALKPGQTYEWRIIGFSQPVTTQFRVMDSQKRDRIKQELQRLDEQLQAQQATPEEIARQRANYFTEQRLWLDVLQEIYSVENPSTALTDALKEMKQAVPLQICT</sequence>
<dbReference type="eggNOG" id="ENOG5032VDX">
    <property type="taxonomic scope" value="Bacteria"/>
</dbReference>
<proteinExistence type="predicted"/>
<organism evidence="3 4">
    <name type="scientific">Allocoleopsis franciscana PCC 7113</name>
    <dbReference type="NCBI Taxonomy" id="1173027"/>
    <lineage>
        <taxon>Bacteria</taxon>
        <taxon>Bacillati</taxon>
        <taxon>Cyanobacteriota</taxon>
        <taxon>Cyanophyceae</taxon>
        <taxon>Coleofasciculales</taxon>
        <taxon>Coleofasciculaceae</taxon>
        <taxon>Allocoleopsis</taxon>
        <taxon>Allocoleopsis franciscana</taxon>
    </lineage>
</organism>
<keyword evidence="4" id="KW-1185">Reference proteome</keyword>
<gene>
    <name evidence="3" type="ORF">Mic7113_1929</name>
</gene>
<dbReference type="KEGG" id="mic:Mic7113_1929"/>
<dbReference type="STRING" id="1173027.Mic7113_1929"/>
<evidence type="ECO:0000313" key="4">
    <source>
        <dbReference type="Proteomes" id="UP000010471"/>
    </source>
</evidence>
<dbReference type="Proteomes" id="UP000010471">
    <property type="component" value="Chromosome"/>
</dbReference>
<dbReference type="AlphaFoldDB" id="K9WE26"/>
<evidence type="ECO:0000313" key="3">
    <source>
        <dbReference type="EMBL" id="AFZ17782.1"/>
    </source>
</evidence>
<evidence type="ECO:0000256" key="1">
    <source>
        <dbReference type="SAM" id="MobiDB-lite"/>
    </source>
</evidence>
<dbReference type="EMBL" id="CP003630">
    <property type="protein sequence ID" value="AFZ17782.1"/>
    <property type="molecule type" value="Genomic_DNA"/>
</dbReference>
<reference evidence="3 4" key="1">
    <citation type="submission" date="2012-06" db="EMBL/GenBank/DDBJ databases">
        <title>Finished chromosome of genome of Microcoleus sp. PCC 7113.</title>
        <authorList>
            <consortium name="US DOE Joint Genome Institute"/>
            <person name="Gugger M."/>
            <person name="Coursin T."/>
            <person name="Rippka R."/>
            <person name="Tandeau De Marsac N."/>
            <person name="Huntemann M."/>
            <person name="Wei C.-L."/>
            <person name="Han J."/>
            <person name="Detter J.C."/>
            <person name="Han C."/>
            <person name="Tapia R."/>
            <person name="Chen A."/>
            <person name="Kyrpides N."/>
            <person name="Mavromatis K."/>
            <person name="Markowitz V."/>
            <person name="Szeto E."/>
            <person name="Ivanova N."/>
            <person name="Pagani I."/>
            <person name="Pati A."/>
            <person name="Goodwin L."/>
            <person name="Nordberg H.P."/>
            <person name="Cantor M.N."/>
            <person name="Hua S.X."/>
            <person name="Woyke T."/>
            <person name="Kerfeld C.A."/>
        </authorList>
    </citation>
    <scope>NUCLEOTIDE SEQUENCE [LARGE SCALE GENOMIC DNA]</scope>
    <source>
        <strain evidence="3 4">PCC 7113</strain>
    </source>
</reference>
<keyword evidence="2" id="KW-0732">Signal</keyword>
<feature type="region of interest" description="Disordered" evidence="1">
    <location>
        <begin position="36"/>
        <end position="74"/>
    </location>
</feature>
<dbReference type="HOGENOM" id="CLU_1060962_0_0_3"/>
<evidence type="ECO:0008006" key="5">
    <source>
        <dbReference type="Google" id="ProtNLM"/>
    </source>
</evidence>
<name>K9WE26_9CYAN</name>
<dbReference type="OrthoDB" id="468489at2"/>
<accession>K9WE26</accession>
<feature type="signal peptide" evidence="2">
    <location>
        <begin position="1"/>
        <end position="19"/>
    </location>
</feature>
<feature type="chain" id="PRO_5003937253" description="DUF928 domain-containing protein" evidence="2">
    <location>
        <begin position="20"/>
        <end position="262"/>
    </location>
</feature>
<evidence type="ECO:0000256" key="2">
    <source>
        <dbReference type="SAM" id="SignalP"/>
    </source>
</evidence>
<protein>
    <recommendedName>
        <fullName evidence="5">DUF928 domain-containing protein</fullName>
    </recommendedName>
</protein>
<dbReference type="RefSeq" id="WP_015181934.1">
    <property type="nucleotide sequence ID" value="NC_019738.1"/>
</dbReference>